<keyword evidence="2" id="KW-1185">Reference proteome</keyword>
<evidence type="ECO:0000313" key="1">
    <source>
        <dbReference type="EMBL" id="KAK4448303.1"/>
    </source>
</evidence>
<name>A0AAV9GLZ5_9PEZI</name>
<sequence length="485" mass="54257">MTSRESLMRLREEGQLLFSFQRRIFHRGLEDATPSKTNKSGHLALDILNVRPETPASQAIRHQNGGLNTDVCQRERVTTQNLDEWLDKRCRDANSTFILGLAVMSTHFGHRFRDFRDKVTGFPLYVLPFPSTLYPKIEEHFALPFATPRLLISGQTHFQHYDSMGTSDVQKQRQGFTMCLSSRGIIDFHIFASISWHPGTGMVNALLQGCSSQQQADISAQLQEFAILAFHPLLLPTILVELKMDSLEKEEAAVWNLLVGVETLSKQTATPEVHHAHASGLESRLNATAAGEQEMLERTGGTSTYEESFDSDLDTSTINVLGVLQRTTYAESHAKSLLPLIDGIRKGAVALRGKASQGDQAEYIRVAGEMLCGKLDFVENRTRVIMDDILFVEKRAQAQQSAIYNHLAQREAKLQRQMAENSAGVALAAKRDSSSMKAIAVLTMVFLLELLWRHFSPCRSWSSTLNPDCRPQRVRSGSIGQSPFR</sequence>
<organism evidence="1 2">
    <name type="scientific">Podospora aff. communis PSN243</name>
    <dbReference type="NCBI Taxonomy" id="3040156"/>
    <lineage>
        <taxon>Eukaryota</taxon>
        <taxon>Fungi</taxon>
        <taxon>Dikarya</taxon>
        <taxon>Ascomycota</taxon>
        <taxon>Pezizomycotina</taxon>
        <taxon>Sordariomycetes</taxon>
        <taxon>Sordariomycetidae</taxon>
        <taxon>Sordariales</taxon>
        <taxon>Podosporaceae</taxon>
        <taxon>Podospora</taxon>
    </lineage>
</organism>
<proteinExistence type="predicted"/>
<protein>
    <submittedName>
        <fullName evidence="1">Uncharacterized protein</fullName>
    </submittedName>
</protein>
<reference evidence="1" key="1">
    <citation type="journal article" date="2023" name="Mol. Phylogenet. Evol.">
        <title>Genome-scale phylogeny and comparative genomics of the fungal order Sordariales.</title>
        <authorList>
            <person name="Hensen N."/>
            <person name="Bonometti L."/>
            <person name="Westerberg I."/>
            <person name="Brannstrom I.O."/>
            <person name="Guillou S."/>
            <person name="Cros-Aarteil S."/>
            <person name="Calhoun S."/>
            <person name="Haridas S."/>
            <person name="Kuo A."/>
            <person name="Mondo S."/>
            <person name="Pangilinan J."/>
            <person name="Riley R."/>
            <person name="LaButti K."/>
            <person name="Andreopoulos B."/>
            <person name="Lipzen A."/>
            <person name="Chen C."/>
            <person name="Yan M."/>
            <person name="Daum C."/>
            <person name="Ng V."/>
            <person name="Clum A."/>
            <person name="Steindorff A."/>
            <person name="Ohm R.A."/>
            <person name="Martin F."/>
            <person name="Silar P."/>
            <person name="Natvig D.O."/>
            <person name="Lalanne C."/>
            <person name="Gautier V."/>
            <person name="Ament-Velasquez S.L."/>
            <person name="Kruys A."/>
            <person name="Hutchinson M.I."/>
            <person name="Powell A.J."/>
            <person name="Barry K."/>
            <person name="Miller A.N."/>
            <person name="Grigoriev I.V."/>
            <person name="Debuchy R."/>
            <person name="Gladieux P."/>
            <person name="Hiltunen Thoren M."/>
            <person name="Johannesson H."/>
        </authorList>
    </citation>
    <scope>NUCLEOTIDE SEQUENCE</scope>
    <source>
        <strain evidence="1">PSN243</strain>
    </source>
</reference>
<evidence type="ECO:0000313" key="2">
    <source>
        <dbReference type="Proteomes" id="UP001321760"/>
    </source>
</evidence>
<gene>
    <name evidence="1" type="ORF">QBC34DRAFT_485788</name>
</gene>
<accession>A0AAV9GLZ5</accession>
<reference evidence="1" key="2">
    <citation type="submission" date="2023-05" db="EMBL/GenBank/DDBJ databases">
        <authorList>
            <consortium name="Lawrence Berkeley National Laboratory"/>
            <person name="Steindorff A."/>
            <person name="Hensen N."/>
            <person name="Bonometti L."/>
            <person name="Westerberg I."/>
            <person name="Brannstrom I.O."/>
            <person name="Guillou S."/>
            <person name="Cros-Aarteil S."/>
            <person name="Calhoun S."/>
            <person name="Haridas S."/>
            <person name="Kuo A."/>
            <person name="Mondo S."/>
            <person name="Pangilinan J."/>
            <person name="Riley R."/>
            <person name="Labutti K."/>
            <person name="Andreopoulos B."/>
            <person name="Lipzen A."/>
            <person name="Chen C."/>
            <person name="Yanf M."/>
            <person name="Daum C."/>
            <person name="Ng V."/>
            <person name="Clum A."/>
            <person name="Ohm R."/>
            <person name="Martin F."/>
            <person name="Silar P."/>
            <person name="Natvig D."/>
            <person name="Lalanne C."/>
            <person name="Gautier V."/>
            <person name="Ament-Velasquez S.L."/>
            <person name="Kruys A."/>
            <person name="Hutchinson M.I."/>
            <person name="Powell A.J."/>
            <person name="Barry K."/>
            <person name="Miller A.N."/>
            <person name="Grigoriev I.V."/>
            <person name="Debuchy R."/>
            <person name="Gladieux P."/>
            <person name="Thoren M.H."/>
            <person name="Johannesson H."/>
        </authorList>
    </citation>
    <scope>NUCLEOTIDE SEQUENCE</scope>
    <source>
        <strain evidence="1">PSN243</strain>
    </source>
</reference>
<dbReference type="Proteomes" id="UP001321760">
    <property type="component" value="Unassembled WGS sequence"/>
</dbReference>
<dbReference type="EMBL" id="MU865944">
    <property type="protein sequence ID" value="KAK4448303.1"/>
    <property type="molecule type" value="Genomic_DNA"/>
</dbReference>
<comment type="caution">
    <text evidence="1">The sequence shown here is derived from an EMBL/GenBank/DDBJ whole genome shotgun (WGS) entry which is preliminary data.</text>
</comment>
<dbReference type="AlphaFoldDB" id="A0AAV9GLZ5"/>